<dbReference type="InParanoid" id="A0A0C3FZT6"/>
<dbReference type="HOGENOM" id="CLU_1960410_0_0_1"/>
<sequence length="144" mass="16484">MVNIIGGYFLPMNTAHELAQCLRIQGLDEHQIERSFNNWLSEHGHDHKAAVIQWPRYPDPWGPLGIMFVSSCVRDVERPAAGGGKLDEMEGDLEVKRWLQESGVKELQWVSFKDNLSISMGGIKPRKSDIKSRVTDNWKDFLLH</sequence>
<evidence type="ECO:0000313" key="1">
    <source>
        <dbReference type="EMBL" id="KIM83736.1"/>
    </source>
</evidence>
<dbReference type="OrthoDB" id="3247730at2759"/>
<keyword evidence="2" id="KW-1185">Reference proteome</keyword>
<proteinExistence type="predicted"/>
<organism evidence="1 2">
    <name type="scientific">Piloderma croceum (strain F 1598)</name>
    <dbReference type="NCBI Taxonomy" id="765440"/>
    <lineage>
        <taxon>Eukaryota</taxon>
        <taxon>Fungi</taxon>
        <taxon>Dikarya</taxon>
        <taxon>Basidiomycota</taxon>
        <taxon>Agaricomycotina</taxon>
        <taxon>Agaricomycetes</taxon>
        <taxon>Agaricomycetidae</taxon>
        <taxon>Atheliales</taxon>
        <taxon>Atheliaceae</taxon>
        <taxon>Piloderma</taxon>
    </lineage>
</organism>
<dbReference type="Proteomes" id="UP000054166">
    <property type="component" value="Unassembled WGS sequence"/>
</dbReference>
<accession>A0A0C3FZT6</accession>
<protein>
    <submittedName>
        <fullName evidence="1">Uncharacterized protein</fullName>
    </submittedName>
</protein>
<reference evidence="1 2" key="1">
    <citation type="submission" date="2014-04" db="EMBL/GenBank/DDBJ databases">
        <authorList>
            <consortium name="DOE Joint Genome Institute"/>
            <person name="Kuo A."/>
            <person name="Tarkka M."/>
            <person name="Buscot F."/>
            <person name="Kohler A."/>
            <person name="Nagy L.G."/>
            <person name="Floudas D."/>
            <person name="Copeland A."/>
            <person name="Barry K.W."/>
            <person name="Cichocki N."/>
            <person name="Veneault-Fourrey C."/>
            <person name="LaButti K."/>
            <person name="Lindquist E.A."/>
            <person name="Lipzen A."/>
            <person name="Lundell T."/>
            <person name="Morin E."/>
            <person name="Murat C."/>
            <person name="Sun H."/>
            <person name="Tunlid A."/>
            <person name="Henrissat B."/>
            <person name="Grigoriev I.V."/>
            <person name="Hibbett D.S."/>
            <person name="Martin F."/>
            <person name="Nordberg H.P."/>
            <person name="Cantor M.N."/>
            <person name="Hua S.X."/>
        </authorList>
    </citation>
    <scope>NUCLEOTIDE SEQUENCE [LARGE SCALE GENOMIC DNA]</scope>
    <source>
        <strain evidence="1 2">F 1598</strain>
    </source>
</reference>
<gene>
    <name evidence="1" type="ORF">PILCRDRAFT_819383</name>
</gene>
<name>A0A0C3FZT6_PILCF</name>
<reference evidence="2" key="2">
    <citation type="submission" date="2015-01" db="EMBL/GenBank/DDBJ databases">
        <title>Evolutionary Origins and Diversification of the Mycorrhizal Mutualists.</title>
        <authorList>
            <consortium name="DOE Joint Genome Institute"/>
            <consortium name="Mycorrhizal Genomics Consortium"/>
            <person name="Kohler A."/>
            <person name="Kuo A."/>
            <person name="Nagy L.G."/>
            <person name="Floudas D."/>
            <person name="Copeland A."/>
            <person name="Barry K.W."/>
            <person name="Cichocki N."/>
            <person name="Veneault-Fourrey C."/>
            <person name="LaButti K."/>
            <person name="Lindquist E.A."/>
            <person name="Lipzen A."/>
            <person name="Lundell T."/>
            <person name="Morin E."/>
            <person name="Murat C."/>
            <person name="Riley R."/>
            <person name="Ohm R."/>
            <person name="Sun H."/>
            <person name="Tunlid A."/>
            <person name="Henrissat B."/>
            <person name="Grigoriev I.V."/>
            <person name="Hibbett D.S."/>
            <person name="Martin F."/>
        </authorList>
    </citation>
    <scope>NUCLEOTIDE SEQUENCE [LARGE SCALE GENOMIC DNA]</scope>
    <source>
        <strain evidence="2">F 1598</strain>
    </source>
</reference>
<dbReference type="AlphaFoldDB" id="A0A0C3FZT6"/>
<evidence type="ECO:0000313" key="2">
    <source>
        <dbReference type="Proteomes" id="UP000054166"/>
    </source>
</evidence>
<dbReference type="EMBL" id="KN832990">
    <property type="protein sequence ID" value="KIM83736.1"/>
    <property type="molecule type" value="Genomic_DNA"/>
</dbReference>